<proteinExistence type="predicted"/>
<accession>A0A511YPR2</accession>
<protein>
    <submittedName>
        <fullName evidence="1">Uncharacterized protein</fullName>
    </submittedName>
</protein>
<dbReference type="OrthoDB" id="66316at2"/>
<reference evidence="1 2" key="1">
    <citation type="submission" date="2019-07" db="EMBL/GenBank/DDBJ databases">
        <title>Whole genome shotgun sequence of Chryseobacterium hagamense NBRC 105253.</title>
        <authorList>
            <person name="Hosoyama A."/>
            <person name="Uohara A."/>
            <person name="Ohji S."/>
            <person name="Ichikawa N."/>
        </authorList>
    </citation>
    <scope>NUCLEOTIDE SEQUENCE [LARGE SCALE GENOMIC DNA]</scope>
    <source>
        <strain evidence="1 2">NBRC 105253</strain>
    </source>
</reference>
<sequence length="157" mass="17723">MKLSEIKEILRTLDHVEFQLENGTFVPEHFHVTEVGTVTKHFIDCGGTVRNEKAVSFQLWNADDFEHRLKPAKLLNIIKLSEEKLGIEDDEIEVEYQNTTIGRFDLEFNGKNFVLKNKTTACLVQDACGIPSEKQKVSLSELSNNQTSCCTPDSGCC</sequence>
<comment type="caution">
    <text evidence="1">The sequence shown here is derived from an EMBL/GenBank/DDBJ whole genome shotgun (WGS) entry which is preliminary data.</text>
</comment>
<dbReference type="Pfam" id="PF20001">
    <property type="entry name" value="DUF6428"/>
    <property type="match status" value="1"/>
</dbReference>
<dbReference type="RefSeq" id="WP_146942680.1">
    <property type="nucleotide sequence ID" value="NZ_BJYJ01000019.1"/>
</dbReference>
<dbReference type="AlphaFoldDB" id="A0A511YPR2"/>
<evidence type="ECO:0000313" key="1">
    <source>
        <dbReference type="EMBL" id="GEN77168.1"/>
    </source>
</evidence>
<dbReference type="Proteomes" id="UP000321863">
    <property type="component" value="Unassembled WGS sequence"/>
</dbReference>
<evidence type="ECO:0000313" key="2">
    <source>
        <dbReference type="Proteomes" id="UP000321863"/>
    </source>
</evidence>
<gene>
    <name evidence="1" type="ORF">CHA01nite_29080</name>
</gene>
<dbReference type="EMBL" id="BJYJ01000019">
    <property type="protein sequence ID" value="GEN77168.1"/>
    <property type="molecule type" value="Genomic_DNA"/>
</dbReference>
<dbReference type="InterPro" id="IPR045534">
    <property type="entry name" value="DUF6428"/>
</dbReference>
<organism evidence="1 2">
    <name type="scientific">Chryseobacterium hagamense</name>
    <dbReference type="NCBI Taxonomy" id="395935"/>
    <lineage>
        <taxon>Bacteria</taxon>
        <taxon>Pseudomonadati</taxon>
        <taxon>Bacteroidota</taxon>
        <taxon>Flavobacteriia</taxon>
        <taxon>Flavobacteriales</taxon>
        <taxon>Weeksellaceae</taxon>
        <taxon>Chryseobacterium group</taxon>
        <taxon>Chryseobacterium</taxon>
    </lineage>
</organism>
<keyword evidence="2" id="KW-1185">Reference proteome</keyword>
<name>A0A511YPR2_9FLAO</name>